<protein>
    <submittedName>
        <fullName evidence="2">Helix-turn-helix domain-containing protein</fullName>
    </submittedName>
</protein>
<comment type="caution">
    <text evidence="2">The sequence shown here is derived from an EMBL/GenBank/DDBJ whole genome shotgun (WGS) entry which is preliminary data.</text>
</comment>
<gene>
    <name evidence="2" type="ORF">GCM10010439_70380</name>
</gene>
<sequence length="73" mass="7682">MGHATLDDLGSLPPFIDLMTAAGILGIGRTKAYELARKGKFPCHVIVVGASYKVSLKELIKLMSPPGDAQKGS</sequence>
<dbReference type="InterPro" id="IPR041657">
    <property type="entry name" value="HTH_17"/>
</dbReference>
<organism evidence="2 3">
    <name type="scientific">Actinocorallia aurantiaca</name>
    <dbReference type="NCBI Taxonomy" id="46204"/>
    <lineage>
        <taxon>Bacteria</taxon>
        <taxon>Bacillati</taxon>
        <taxon>Actinomycetota</taxon>
        <taxon>Actinomycetes</taxon>
        <taxon>Streptosporangiales</taxon>
        <taxon>Thermomonosporaceae</taxon>
        <taxon>Actinocorallia</taxon>
    </lineage>
</organism>
<dbReference type="Proteomes" id="UP001501842">
    <property type="component" value="Unassembled WGS sequence"/>
</dbReference>
<evidence type="ECO:0000259" key="1">
    <source>
        <dbReference type="Pfam" id="PF12728"/>
    </source>
</evidence>
<name>A0ABN3USJ1_9ACTN</name>
<reference evidence="2 3" key="1">
    <citation type="journal article" date="2019" name="Int. J. Syst. Evol. Microbiol.">
        <title>The Global Catalogue of Microorganisms (GCM) 10K type strain sequencing project: providing services to taxonomists for standard genome sequencing and annotation.</title>
        <authorList>
            <consortium name="The Broad Institute Genomics Platform"/>
            <consortium name="The Broad Institute Genome Sequencing Center for Infectious Disease"/>
            <person name="Wu L."/>
            <person name="Ma J."/>
        </authorList>
    </citation>
    <scope>NUCLEOTIDE SEQUENCE [LARGE SCALE GENOMIC DNA]</scope>
    <source>
        <strain evidence="2 3">JCM 8201</strain>
    </source>
</reference>
<dbReference type="RefSeq" id="WP_344457603.1">
    <property type="nucleotide sequence ID" value="NZ_BAAATZ010000037.1"/>
</dbReference>
<evidence type="ECO:0000313" key="2">
    <source>
        <dbReference type="EMBL" id="GAA2738018.1"/>
    </source>
</evidence>
<dbReference type="Pfam" id="PF12728">
    <property type="entry name" value="HTH_17"/>
    <property type="match status" value="1"/>
</dbReference>
<evidence type="ECO:0000313" key="3">
    <source>
        <dbReference type="Proteomes" id="UP001501842"/>
    </source>
</evidence>
<dbReference type="EMBL" id="BAAATZ010000037">
    <property type="protein sequence ID" value="GAA2738018.1"/>
    <property type="molecule type" value="Genomic_DNA"/>
</dbReference>
<feature type="domain" description="Helix-turn-helix" evidence="1">
    <location>
        <begin position="21"/>
        <end position="63"/>
    </location>
</feature>
<accession>A0ABN3USJ1</accession>
<proteinExistence type="predicted"/>
<keyword evidence="3" id="KW-1185">Reference proteome</keyword>